<feature type="compositionally biased region" description="Basic and acidic residues" evidence="10">
    <location>
        <begin position="70"/>
        <end position="83"/>
    </location>
</feature>
<feature type="region of interest" description="Disordered" evidence="10">
    <location>
        <begin position="261"/>
        <end position="317"/>
    </location>
</feature>
<gene>
    <name evidence="11" type="ORF">PHAECO_LOCUS10755</name>
</gene>
<dbReference type="Gene3D" id="1.25.40.10">
    <property type="entry name" value="Tetratricopeptide repeat domain"/>
    <property type="match status" value="1"/>
</dbReference>
<dbReference type="InterPro" id="IPR019734">
    <property type="entry name" value="TPR_rpt"/>
</dbReference>
<dbReference type="Pfam" id="PF13181">
    <property type="entry name" value="TPR_8"/>
    <property type="match status" value="1"/>
</dbReference>
<dbReference type="PANTHER" id="PTHR23040">
    <property type="match status" value="1"/>
</dbReference>
<sequence>MDTMADSTKAFAETRLRTTREAELLQSFVRITVDDHDIKLEEKEADKEDVKKVEEPSTEAKGKQTIPLETSKRLSRELQDDAKKKKKKRRRRFGPKYEEVYCDKDRAAAVDLGTKDIKQSLRIKRKEDRSKMLQIPDEAEPGNFLALGNYEMCRGDLRNAIVFISKALELNPTEKNALVARSKCYILLGQPKNALQDAELALQIDKNFIKAIYQKAEALYYLGDFELSLMYCHRGLHVRPDHEGFKLGVHKAQKAIENAIGSISTTKKNKRKEQGPAVGKVTGGDDNIQSPASKTSNKTTPSGSSRSKSSRKSRLLRELETDKEYLDKLMNNPNIRCKFTENNDTIETCIKETVEYLNERQEFWRQQLPAHLK</sequence>
<evidence type="ECO:0000256" key="7">
    <source>
        <dbReference type="ARBA" id="ARBA00034139"/>
    </source>
</evidence>
<dbReference type="AlphaFoldDB" id="A0A9P0DT99"/>
<evidence type="ECO:0000256" key="5">
    <source>
        <dbReference type="ARBA" id="ARBA00023212"/>
    </source>
</evidence>
<accession>A0A9P0DT99</accession>
<dbReference type="SUPFAM" id="SSF48452">
    <property type="entry name" value="TPR-like"/>
    <property type="match status" value="1"/>
</dbReference>
<evidence type="ECO:0000256" key="1">
    <source>
        <dbReference type="ARBA" id="ARBA00004430"/>
    </source>
</evidence>
<keyword evidence="2" id="KW-0963">Cytoplasm</keyword>
<organism evidence="11 12">
    <name type="scientific">Phaedon cochleariae</name>
    <name type="common">Mustard beetle</name>
    <dbReference type="NCBI Taxonomy" id="80249"/>
    <lineage>
        <taxon>Eukaryota</taxon>
        <taxon>Metazoa</taxon>
        <taxon>Ecdysozoa</taxon>
        <taxon>Arthropoda</taxon>
        <taxon>Hexapoda</taxon>
        <taxon>Insecta</taxon>
        <taxon>Pterygota</taxon>
        <taxon>Neoptera</taxon>
        <taxon>Endopterygota</taxon>
        <taxon>Coleoptera</taxon>
        <taxon>Polyphaga</taxon>
        <taxon>Cucujiformia</taxon>
        <taxon>Chrysomeloidea</taxon>
        <taxon>Chrysomelidae</taxon>
        <taxon>Chrysomelinae</taxon>
        <taxon>Chrysomelini</taxon>
        <taxon>Phaedon</taxon>
    </lineage>
</organism>
<evidence type="ECO:0000313" key="11">
    <source>
        <dbReference type="EMBL" id="CAH1176090.1"/>
    </source>
</evidence>
<evidence type="ECO:0000256" key="8">
    <source>
        <dbReference type="ARBA" id="ARBA00034143"/>
    </source>
</evidence>
<feature type="region of interest" description="Disordered" evidence="10">
    <location>
        <begin position="43"/>
        <end position="91"/>
    </location>
</feature>
<dbReference type="OrthoDB" id="267048at2759"/>
<dbReference type="EMBL" id="OU896713">
    <property type="protein sequence ID" value="CAH1176090.1"/>
    <property type="molecule type" value="Genomic_DNA"/>
</dbReference>
<dbReference type="Proteomes" id="UP001153737">
    <property type="component" value="Chromosome 7"/>
</dbReference>
<dbReference type="PROSITE" id="PS50005">
    <property type="entry name" value="TPR"/>
    <property type="match status" value="1"/>
</dbReference>
<dbReference type="SMART" id="SM00028">
    <property type="entry name" value="TPR"/>
    <property type="match status" value="3"/>
</dbReference>
<comment type="subcellular location">
    <subcellularLocation>
        <location evidence="1">Cytoplasm</location>
        <location evidence="1">Cytoskeleton</location>
        <location evidence="1">Cilium axoneme</location>
    </subcellularLocation>
</comment>
<feature type="compositionally biased region" description="Polar residues" evidence="10">
    <location>
        <begin position="287"/>
        <end position="303"/>
    </location>
</feature>
<evidence type="ECO:0000313" key="12">
    <source>
        <dbReference type="Proteomes" id="UP001153737"/>
    </source>
</evidence>
<keyword evidence="3" id="KW-0677">Repeat</keyword>
<feature type="repeat" description="TPR" evidence="9">
    <location>
        <begin position="141"/>
        <end position="174"/>
    </location>
</feature>
<reference evidence="11" key="1">
    <citation type="submission" date="2022-01" db="EMBL/GenBank/DDBJ databases">
        <authorList>
            <person name="King R."/>
        </authorList>
    </citation>
    <scope>NUCLEOTIDE SEQUENCE</scope>
</reference>
<dbReference type="PANTHER" id="PTHR23040:SF1">
    <property type="entry name" value="OUTER DYNEIN ARM-DOCKING COMPLEX SUBUNIT 4"/>
    <property type="match status" value="1"/>
</dbReference>
<evidence type="ECO:0000256" key="10">
    <source>
        <dbReference type="SAM" id="MobiDB-lite"/>
    </source>
</evidence>
<evidence type="ECO:0000256" key="4">
    <source>
        <dbReference type="ARBA" id="ARBA00022803"/>
    </source>
</evidence>
<evidence type="ECO:0000256" key="2">
    <source>
        <dbReference type="ARBA" id="ARBA00022490"/>
    </source>
</evidence>
<protein>
    <recommendedName>
        <fullName evidence="7">Outer dynein arm-docking complex subunit 4</fullName>
    </recommendedName>
    <alternativeName>
        <fullName evidence="8">Tetratricopeptide repeat protein 25</fullName>
    </alternativeName>
</protein>
<dbReference type="InterPro" id="IPR011990">
    <property type="entry name" value="TPR-like_helical_dom_sf"/>
</dbReference>
<evidence type="ECO:0000256" key="3">
    <source>
        <dbReference type="ARBA" id="ARBA00022737"/>
    </source>
</evidence>
<reference evidence="11" key="2">
    <citation type="submission" date="2022-10" db="EMBL/GenBank/DDBJ databases">
        <authorList>
            <consortium name="ENA_rothamsted_submissions"/>
            <consortium name="culmorum"/>
            <person name="King R."/>
        </authorList>
    </citation>
    <scope>NUCLEOTIDE SEQUENCE</scope>
</reference>
<proteinExistence type="predicted"/>
<name>A0A9P0DT99_PHACE</name>
<feature type="compositionally biased region" description="Basic and acidic residues" evidence="10">
    <location>
        <begin position="43"/>
        <end position="62"/>
    </location>
</feature>
<dbReference type="GO" id="GO:0005930">
    <property type="term" value="C:axoneme"/>
    <property type="evidence" value="ECO:0007669"/>
    <property type="project" value="UniProtKB-SubCell"/>
</dbReference>
<keyword evidence="4 9" id="KW-0802">TPR repeat</keyword>
<evidence type="ECO:0000256" key="6">
    <source>
        <dbReference type="ARBA" id="ARBA00023273"/>
    </source>
</evidence>
<dbReference type="InterPro" id="IPR040111">
    <property type="entry name" value="ODAD4"/>
</dbReference>
<keyword evidence="12" id="KW-1185">Reference proteome</keyword>
<evidence type="ECO:0000256" key="9">
    <source>
        <dbReference type="PROSITE-ProRule" id="PRU00339"/>
    </source>
</evidence>
<keyword evidence="6" id="KW-0966">Cell projection</keyword>
<keyword evidence="5" id="KW-0206">Cytoskeleton</keyword>